<feature type="compositionally biased region" description="Basic and acidic residues" evidence="1">
    <location>
        <begin position="748"/>
        <end position="759"/>
    </location>
</feature>
<feature type="region of interest" description="Disordered" evidence="1">
    <location>
        <begin position="553"/>
        <end position="607"/>
    </location>
</feature>
<protein>
    <recommendedName>
        <fullName evidence="2">Meiotically up-regulated protein Msb1/Mug8 domain-containing protein</fullName>
    </recommendedName>
</protein>
<dbReference type="EMBL" id="KB469301">
    <property type="protein sequence ID" value="EPQ55709.1"/>
    <property type="molecule type" value="Genomic_DNA"/>
</dbReference>
<dbReference type="GeneID" id="19298723"/>
<dbReference type="PANTHER" id="PTHR28093">
    <property type="entry name" value="MORPHOGENESIS-RELATED PROTEIN MSB1"/>
    <property type="match status" value="1"/>
</dbReference>
<evidence type="ECO:0000313" key="3">
    <source>
        <dbReference type="EMBL" id="EPQ55709.1"/>
    </source>
</evidence>
<evidence type="ECO:0000313" key="4">
    <source>
        <dbReference type="Proteomes" id="UP000030669"/>
    </source>
</evidence>
<feature type="region of interest" description="Disordered" evidence="1">
    <location>
        <begin position="487"/>
        <end position="514"/>
    </location>
</feature>
<feature type="compositionally biased region" description="Basic and acidic residues" evidence="1">
    <location>
        <begin position="50"/>
        <end position="67"/>
    </location>
</feature>
<proteinExistence type="predicted"/>
<dbReference type="eggNOG" id="ENOG502S5FF">
    <property type="taxonomic scope" value="Eukaryota"/>
</dbReference>
<organism evidence="3 4">
    <name type="scientific">Gloeophyllum trabeum (strain ATCC 11539 / FP-39264 / Madison 617)</name>
    <name type="common">Brown rot fungus</name>
    <dbReference type="NCBI Taxonomy" id="670483"/>
    <lineage>
        <taxon>Eukaryota</taxon>
        <taxon>Fungi</taxon>
        <taxon>Dikarya</taxon>
        <taxon>Basidiomycota</taxon>
        <taxon>Agaricomycotina</taxon>
        <taxon>Agaricomycetes</taxon>
        <taxon>Gloeophyllales</taxon>
        <taxon>Gloeophyllaceae</taxon>
        <taxon>Gloeophyllum</taxon>
    </lineage>
</organism>
<reference evidence="3 4" key="1">
    <citation type="journal article" date="2012" name="Science">
        <title>The Paleozoic origin of enzymatic lignin decomposition reconstructed from 31 fungal genomes.</title>
        <authorList>
            <person name="Floudas D."/>
            <person name="Binder M."/>
            <person name="Riley R."/>
            <person name="Barry K."/>
            <person name="Blanchette R.A."/>
            <person name="Henrissat B."/>
            <person name="Martinez A.T."/>
            <person name="Otillar R."/>
            <person name="Spatafora J.W."/>
            <person name="Yadav J.S."/>
            <person name="Aerts A."/>
            <person name="Benoit I."/>
            <person name="Boyd A."/>
            <person name="Carlson A."/>
            <person name="Copeland A."/>
            <person name="Coutinho P.M."/>
            <person name="de Vries R.P."/>
            <person name="Ferreira P."/>
            <person name="Findley K."/>
            <person name="Foster B."/>
            <person name="Gaskell J."/>
            <person name="Glotzer D."/>
            <person name="Gorecki P."/>
            <person name="Heitman J."/>
            <person name="Hesse C."/>
            <person name="Hori C."/>
            <person name="Igarashi K."/>
            <person name="Jurgens J.A."/>
            <person name="Kallen N."/>
            <person name="Kersten P."/>
            <person name="Kohler A."/>
            <person name="Kuees U."/>
            <person name="Kumar T.K.A."/>
            <person name="Kuo A."/>
            <person name="LaButti K."/>
            <person name="Larrondo L.F."/>
            <person name="Lindquist E."/>
            <person name="Ling A."/>
            <person name="Lombard V."/>
            <person name="Lucas S."/>
            <person name="Lundell T."/>
            <person name="Martin R."/>
            <person name="McLaughlin D.J."/>
            <person name="Morgenstern I."/>
            <person name="Morin E."/>
            <person name="Murat C."/>
            <person name="Nagy L.G."/>
            <person name="Nolan M."/>
            <person name="Ohm R.A."/>
            <person name="Patyshakuliyeva A."/>
            <person name="Rokas A."/>
            <person name="Ruiz-Duenas F.J."/>
            <person name="Sabat G."/>
            <person name="Salamov A."/>
            <person name="Samejima M."/>
            <person name="Schmutz J."/>
            <person name="Slot J.C."/>
            <person name="St John F."/>
            <person name="Stenlid J."/>
            <person name="Sun H."/>
            <person name="Sun S."/>
            <person name="Syed K."/>
            <person name="Tsang A."/>
            <person name="Wiebenga A."/>
            <person name="Young D."/>
            <person name="Pisabarro A."/>
            <person name="Eastwood D.C."/>
            <person name="Martin F."/>
            <person name="Cullen D."/>
            <person name="Grigoriev I.V."/>
            <person name="Hibbett D.S."/>
        </authorList>
    </citation>
    <scope>NUCLEOTIDE SEQUENCE [LARGE SCALE GENOMIC DNA]</scope>
    <source>
        <strain evidence="3 4">ATCC 11539</strain>
    </source>
</reference>
<keyword evidence="4" id="KW-1185">Reference proteome</keyword>
<dbReference type="KEGG" id="gtr:GLOTRDRAFT_105675"/>
<dbReference type="RefSeq" id="XP_007865753.1">
    <property type="nucleotide sequence ID" value="XM_007867562.1"/>
</dbReference>
<feature type="region of interest" description="Disordered" evidence="1">
    <location>
        <begin position="1"/>
        <end position="116"/>
    </location>
</feature>
<feature type="compositionally biased region" description="Low complexity" evidence="1">
    <location>
        <begin position="985"/>
        <end position="999"/>
    </location>
</feature>
<evidence type="ECO:0000259" key="2">
    <source>
        <dbReference type="Pfam" id="PF08101"/>
    </source>
</evidence>
<dbReference type="STRING" id="670483.S7RRT8"/>
<dbReference type="InterPro" id="IPR037508">
    <property type="entry name" value="Msb1/Mug8"/>
</dbReference>
<dbReference type="AlphaFoldDB" id="S7RRT8"/>
<evidence type="ECO:0000256" key="1">
    <source>
        <dbReference type="SAM" id="MobiDB-lite"/>
    </source>
</evidence>
<dbReference type="InterPro" id="IPR008936">
    <property type="entry name" value="Rho_GTPase_activation_prot"/>
</dbReference>
<feature type="region of interest" description="Disordered" evidence="1">
    <location>
        <begin position="911"/>
        <end position="1188"/>
    </location>
</feature>
<feature type="compositionally biased region" description="Low complexity" evidence="1">
    <location>
        <begin position="675"/>
        <end position="684"/>
    </location>
</feature>
<dbReference type="Pfam" id="PF08101">
    <property type="entry name" value="Msb1-Mug8_dom"/>
    <property type="match status" value="1"/>
</dbReference>
<dbReference type="PANTHER" id="PTHR28093:SF1">
    <property type="entry name" value="MORPHOGENESIS-RELATED PROTEIN MSB1"/>
    <property type="match status" value="1"/>
</dbReference>
<dbReference type="Gene3D" id="1.10.555.10">
    <property type="entry name" value="Rho GTPase activation protein"/>
    <property type="match status" value="1"/>
</dbReference>
<feature type="compositionally biased region" description="Basic residues" evidence="1">
    <location>
        <begin position="722"/>
        <end position="732"/>
    </location>
</feature>
<feature type="region of interest" description="Disordered" evidence="1">
    <location>
        <begin position="668"/>
        <end position="700"/>
    </location>
</feature>
<gene>
    <name evidence="3" type="ORF">GLOTRDRAFT_105675</name>
</gene>
<name>S7RRT8_GLOTA</name>
<dbReference type="InterPro" id="IPR012965">
    <property type="entry name" value="Msb1/Mug8_dom"/>
</dbReference>
<dbReference type="Proteomes" id="UP000030669">
    <property type="component" value="Unassembled WGS sequence"/>
</dbReference>
<feature type="compositionally biased region" description="Polar residues" evidence="1">
    <location>
        <begin position="1160"/>
        <end position="1179"/>
    </location>
</feature>
<dbReference type="OrthoDB" id="3362494at2759"/>
<feature type="compositionally biased region" description="Basic and acidic residues" evidence="1">
    <location>
        <begin position="11"/>
        <end position="20"/>
    </location>
</feature>
<feature type="domain" description="Meiotically up-regulated protein Msb1/Mug8" evidence="2">
    <location>
        <begin position="136"/>
        <end position="354"/>
    </location>
</feature>
<feature type="compositionally biased region" description="Basic and acidic residues" evidence="1">
    <location>
        <begin position="1000"/>
        <end position="1010"/>
    </location>
</feature>
<feature type="region of interest" description="Disordered" evidence="1">
    <location>
        <begin position="859"/>
        <end position="897"/>
    </location>
</feature>
<feature type="compositionally biased region" description="Polar residues" evidence="1">
    <location>
        <begin position="685"/>
        <end position="700"/>
    </location>
</feature>
<feature type="compositionally biased region" description="Basic residues" evidence="1">
    <location>
        <begin position="567"/>
        <end position="577"/>
    </location>
</feature>
<feature type="compositionally biased region" description="Pro residues" evidence="1">
    <location>
        <begin position="595"/>
        <end position="604"/>
    </location>
</feature>
<accession>S7RRT8</accession>
<dbReference type="HOGENOM" id="CLU_002740_1_0_1"/>
<feature type="region of interest" description="Disordered" evidence="1">
    <location>
        <begin position="720"/>
        <end position="781"/>
    </location>
</feature>
<feature type="compositionally biased region" description="Polar residues" evidence="1">
    <location>
        <begin position="1031"/>
        <end position="1045"/>
    </location>
</feature>
<sequence length="1188" mass="127389">MPSFLTKVFGRNKDDKEAQRQSKRASVQSSLLEGKFEAVSPTVSPSATDFAERSQENEKLKQKEKDGGIQGIFRAKSRTTSPTTEPKPLEPPHLSLNLPGLKDERSSRPLGSVFDASPDGGSVLSESVIGERRLTPAEALVLVRTCSQAIVERGLETLGIMHPHWYSSSPDVQRRLISQFILSLSSDSTVNNSDFASEIAYARSPHDVAAVLRWGLRHLKIEGDSFGTDRSWYTKFYGAEKAESYPRSAYSDKLVPLLPSSHAALLSVTLDIVSSLAAHGEANGISGSKLTKLLGLWLLTARRAENSDDWKQFYARWEWAGRVLEHLFLAKIRDEAVKQRMPKRLTELVTQYPYDKTSTDGLLPRPRFSTRRYDALFVHIDTEVPRETKIDAKQHPLHIIADALRSESVNGGNLNTLWGAIKTRASNGQEAGEGERGKDGNSLPLLSNILSDDSIRLLSLVRPEGSSPDGSTSSLGLLTPVIRVNEPKSRARSSSAGGFDQSGEPNGNGHYKTISASTGKAHEVYGSTTDWTQFSTSGFAEPSTAPSLALTLMDKDVEVTNPDTRNVSRRKSNRRKSSPPERKDAAATNGKTPSPSTPSSPAKPPKASMVSLVQLDEAFIDFWSDALTDPISSDWPNFVVCQLKSTPEFTVEGGKPVNWLVIEEALVHPPPPSPTEATPRASSPRPSYQSSGGGRKSSTFSIGKKKFSLFGTKDVETSISAGKKKEKVGKRAKVGEMGEVLQEEDEKDREKHETAEHGAKVTNEVSSRAAEAPVAASTSSHGVDLAALHWAEGKEPEVPSQKVYVPAEQLNEAAIVPAPDAALATPLSNDAKELIIEEESAEGPMKVATAPAAIVPVDASGDALPPAPENVVTSGATPGPQLALDTSEPVAAASAGGEEVDVQPAYVEISPASEDVASSKVHAVEEKDEPVAEDAGKQEAAIPTDDIGFEQHVVADEGVSQPSEAVEKPEEPAVPEEVAAEEHAVASAAVHVPAEPEVAQADHEGTKDEEPAAPVETQDEELEKQAEPEVHQQSAEELPTGSSEPSGIDATDKEHTDDVPVEFDQPSSTAFPSEPVPAVDETSELEVPADIADDAHSPEANNEVESESLERAPTSEDLLGKQPRPEDSHDIPAVAAHMPPEGSETVVVPATFEKDILEQGSDSSSIAYESRAPTSTHNVPTHPAERSA</sequence>
<dbReference type="OMA" id="VVGWDAY"/>